<evidence type="ECO:0008006" key="5">
    <source>
        <dbReference type="Google" id="ProtNLM"/>
    </source>
</evidence>
<accession>A0A9P7Y8N2</accession>
<evidence type="ECO:0000256" key="1">
    <source>
        <dbReference type="SAM" id="MobiDB-lite"/>
    </source>
</evidence>
<feature type="region of interest" description="Disordered" evidence="1">
    <location>
        <begin position="73"/>
        <end position="115"/>
    </location>
</feature>
<gene>
    <name evidence="3" type="ORF">BJ875DRAFT_475684</name>
</gene>
<dbReference type="AlphaFoldDB" id="A0A9P7Y8N2"/>
<evidence type="ECO:0000313" key="4">
    <source>
        <dbReference type="Proteomes" id="UP000824998"/>
    </source>
</evidence>
<name>A0A9P7Y8N2_9HELO</name>
<feature type="region of interest" description="Disordered" evidence="1">
    <location>
        <begin position="678"/>
        <end position="703"/>
    </location>
</feature>
<feature type="transmembrane region" description="Helical" evidence="2">
    <location>
        <begin position="46"/>
        <end position="65"/>
    </location>
</feature>
<dbReference type="EMBL" id="MU251809">
    <property type="protein sequence ID" value="KAG9229149.1"/>
    <property type="molecule type" value="Genomic_DNA"/>
</dbReference>
<organism evidence="3 4">
    <name type="scientific">Amylocarpus encephaloides</name>
    <dbReference type="NCBI Taxonomy" id="45428"/>
    <lineage>
        <taxon>Eukaryota</taxon>
        <taxon>Fungi</taxon>
        <taxon>Dikarya</taxon>
        <taxon>Ascomycota</taxon>
        <taxon>Pezizomycotina</taxon>
        <taxon>Leotiomycetes</taxon>
        <taxon>Helotiales</taxon>
        <taxon>Helotiales incertae sedis</taxon>
        <taxon>Amylocarpus</taxon>
    </lineage>
</organism>
<proteinExistence type="predicted"/>
<dbReference type="PANTHER" id="PTHR33604:SF3">
    <property type="entry name" value="OSJNBA0004B13.7 PROTEIN"/>
    <property type="match status" value="1"/>
</dbReference>
<dbReference type="Proteomes" id="UP000824998">
    <property type="component" value="Unassembled WGS sequence"/>
</dbReference>
<keyword evidence="2" id="KW-1133">Transmembrane helix</keyword>
<keyword evidence="4" id="KW-1185">Reference proteome</keyword>
<keyword evidence="2" id="KW-0812">Transmembrane</keyword>
<protein>
    <recommendedName>
        <fullName evidence="5">Glycosyltransferase 2</fullName>
    </recommendedName>
</protein>
<sequence length="703" mass="78427">MGPRIFVGDEELGKRDDEYRPGKKSPLGLGIVWQQRRSPHMPLRRNVKRISLGILALISLYYFFYNMPTDLQQPRQRPNYHPAPPQSDKRPVLDTNTPKKSASVGKPGTKEEIETPAHDFSGPIKFYELAASLYAVAGTSGSELINRNVLFAAASLKSVSSLLPIACEMALQERSFVHFAMLGRDDMPMDIIKSVNGIGKECKIIFHDARADFAMQSTEFRMQVSTSAAFNHINNFVHPQATLLDGSGEEEAFLMKGLKPRAINLGRTIIELPETAEQNLMWLTLLDSASLSAWNKATVDIVIHAQPAASGSIMRLLNSLRKADFSTSVPPRLTIELPSDIDSPTSRYLEHFRWPPNAEDNAGNLLSLHHRIPQHGLTPEENSIRFVESFWPADPFANHVLVLAPQAELSPLFFHYLKYTILEYKYSTTKSGLIHQKNLMGVSLDLPSTYLNDSTTFIPPTTNSSMVTPFLWQAPNSNAALYFGDKWVELHDFVAHSLSSAHELPSPTTLNERSVSKTYPSWLEHVLKLARARGYWMLYPGVGSADSLATLHNELYHAPEEYAGVDVKEESPKYGDLTADPDKHKLLEHKEASLITRPLGTILPSDGVLPTVGTMPLLDWAGEDIDVNEIELRATVFSAILRHEVGGCDQDVEEKPRVDFLASDLFCLDDKRMVKEVDQKVDKKEETSDEKGTVETEGEAGET</sequence>
<feature type="compositionally biased region" description="Basic and acidic residues" evidence="1">
    <location>
        <begin position="678"/>
        <end position="694"/>
    </location>
</feature>
<evidence type="ECO:0000313" key="3">
    <source>
        <dbReference type="EMBL" id="KAG9229149.1"/>
    </source>
</evidence>
<evidence type="ECO:0000256" key="2">
    <source>
        <dbReference type="SAM" id="Phobius"/>
    </source>
</evidence>
<feature type="compositionally biased region" description="Basic and acidic residues" evidence="1">
    <location>
        <begin position="11"/>
        <end position="21"/>
    </location>
</feature>
<comment type="caution">
    <text evidence="3">The sequence shown here is derived from an EMBL/GenBank/DDBJ whole genome shotgun (WGS) entry which is preliminary data.</text>
</comment>
<dbReference type="PANTHER" id="PTHR33604">
    <property type="entry name" value="OSJNBA0004B13.7 PROTEIN"/>
    <property type="match status" value="1"/>
</dbReference>
<keyword evidence="2" id="KW-0472">Membrane</keyword>
<reference evidence="3" key="1">
    <citation type="journal article" date="2021" name="IMA Fungus">
        <title>Genomic characterization of three marine fungi, including Emericellopsis atlantica sp. nov. with signatures of a generalist lifestyle and marine biomass degradation.</title>
        <authorList>
            <person name="Hagestad O.C."/>
            <person name="Hou L."/>
            <person name="Andersen J.H."/>
            <person name="Hansen E.H."/>
            <person name="Altermark B."/>
            <person name="Li C."/>
            <person name="Kuhnert E."/>
            <person name="Cox R.J."/>
            <person name="Crous P.W."/>
            <person name="Spatafora J.W."/>
            <person name="Lail K."/>
            <person name="Amirebrahimi M."/>
            <person name="Lipzen A."/>
            <person name="Pangilinan J."/>
            <person name="Andreopoulos W."/>
            <person name="Hayes R.D."/>
            <person name="Ng V."/>
            <person name="Grigoriev I.V."/>
            <person name="Jackson S.A."/>
            <person name="Sutton T.D.S."/>
            <person name="Dobson A.D.W."/>
            <person name="Rama T."/>
        </authorList>
    </citation>
    <scope>NUCLEOTIDE SEQUENCE</scope>
    <source>
        <strain evidence="3">TRa018bII</strain>
    </source>
</reference>
<dbReference type="OrthoDB" id="5397682at2759"/>
<feature type="region of interest" description="Disordered" evidence="1">
    <location>
        <begin position="1"/>
        <end position="26"/>
    </location>
</feature>